<accession>A0A9D4NAH4</accession>
<keyword evidence="1" id="KW-1133">Transmembrane helix</keyword>
<dbReference type="AlphaFoldDB" id="A0A9D4NAH4"/>
<dbReference type="EMBL" id="JAIWYP010000001">
    <property type="protein sequence ID" value="KAH3890214.1"/>
    <property type="molecule type" value="Genomic_DNA"/>
</dbReference>
<keyword evidence="1" id="KW-0472">Membrane</keyword>
<keyword evidence="3" id="KW-1185">Reference proteome</keyword>
<dbReference type="Proteomes" id="UP000828390">
    <property type="component" value="Unassembled WGS sequence"/>
</dbReference>
<reference evidence="2" key="1">
    <citation type="journal article" date="2019" name="bioRxiv">
        <title>The Genome of the Zebra Mussel, Dreissena polymorpha: A Resource for Invasive Species Research.</title>
        <authorList>
            <person name="McCartney M.A."/>
            <person name="Auch B."/>
            <person name="Kono T."/>
            <person name="Mallez S."/>
            <person name="Zhang Y."/>
            <person name="Obille A."/>
            <person name="Becker A."/>
            <person name="Abrahante J.E."/>
            <person name="Garbe J."/>
            <person name="Badalamenti J.P."/>
            <person name="Herman A."/>
            <person name="Mangelson H."/>
            <person name="Liachko I."/>
            <person name="Sullivan S."/>
            <person name="Sone E.D."/>
            <person name="Koren S."/>
            <person name="Silverstein K.A.T."/>
            <person name="Beckman K.B."/>
            <person name="Gohl D.M."/>
        </authorList>
    </citation>
    <scope>NUCLEOTIDE SEQUENCE</scope>
    <source>
        <strain evidence="2">Duluth1</strain>
        <tissue evidence="2">Whole animal</tissue>
    </source>
</reference>
<evidence type="ECO:0000313" key="2">
    <source>
        <dbReference type="EMBL" id="KAH3890214.1"/>
    </source>
</evidence>
<keyword evidence="1" id="KW-0812">Transmembrane</keyword>
<proteinExistence type="predicted"/>
<evidence type="ECO:0000256" key="1">
    <source>
        <dbReference type="SAM" id="Phobius"/>
    </source>
</evidence>
<gene>
    <name evidence="2" type="ORF">DPMN_014286</name>
</gene>
<feature type="transmembrane region" description="Helical" evidence="1">
    <location>
        <begin position="20"/>
        <end position="39"/>
    </location>
</feature>
<evidence type="ECO:0000313" key="3">
    <source>
        <dbReference type="Proteomes" id="UP000828390"/>
    </source>
</evidence>
<comment type="caution">
    <text evidence="2">The sequence shown here is derived from an EMBL/GenBank/DDBJ whole genome shotgun (WGS) entry which is preliminary data.</text>
</comment>
<sequence length="61" mass="6816">MIEENTFSASIGKQELGLTIGLSCLLLSLYIAMAGIVYWPRRKPIDTNSFSLPTRRLSQIT</sequence>
<reference evidence="2" key="2">
    <citation type="submission" date="2020-11" db="EMBL/GenBank/DDBJ databases">
        <authorList>
            <person name="McCartney M.A."/>
            <person name="Auch B."/>
            <person name="Kono T."/>
            <person name="Mallez S."/>
            <person name="Becker A."/>
            <person name="Gohl D.M."/>
            <person name="Silverstein K.A.T."/>
            <person name="Koren S."/>
            <person name="Bechman K.B."/>
            <person name="Herman A."/>
            <person name="Abrahante J.E."/>
            <person name="Garbe J."/>
        </authorList>
    </citation>
    <scope>NUCLEOTIDE SEQUENCE</scope>
    <source>
        <strain evidence="2">Duluth1</strain>
        <tissue evidence="2">Whole animal</tissue>
    </source>
</reference>
<protein>
    <submittedName>
        <fullName evidence="2">Uncharacterized protein</fullName>
    </submittedName>
</protein>
<name>A0A9D4NAH4_DREPO</name>
<organism evidence="2 3">
    <name type="scientific">Dreissena polymorpha</name>
    <name type="common">Zebra mussel</name>
    <name type="synonym">Mytilus polymorpha</name>
    <dbReference type="NCBI Taxonomy" id="45954"/>
    <lineage>
        <taxon>Eukaryota</taxon>
        <taxon>Metazoa</taxon>
        <taxon>Spiralia</taxon>
        <taxon>Lophotrochozoa</taxon>
        <taxon>Mollusca</taxon>
        <taxon>Bivalvia</taxon>
        <taxon>Autobranchia</taxon>
        <taxon>Heteroconchia</taxon>
        <taxon>Euheterodonta</taxon>
        <taxon>Imparidentia</taxon>
        <taxon>Neoheterodontei</taxon>
        <taxon>Myida</taxon>
        <taxon>Dreissenoidea</taxon>
        <taxon>Dreissenidae</taxon>
        <taxon>Dreissena</taxon>
    </lineage>
</organism>